<protein>
    <recommendedName>
        <fullName evidence="12">Ig-like domain-containing protein</fullName>
    </recommendedName>
</protein>
<dbReference type="SMART" id="SM00369">
    <property type="entry name" value="LRR_TYP"/>
    <property type="match status" value="5"/>
</dbReference>
<keyword evidence="3" id="KW-0812">Transmembrane</keyword>
<evidence type="ECO:0000256" key="3">
    <source>
        <dbReference type="ARBA" id="ARBA00022692"/>
    </source>
</evidence>
<keyword evidence="7" id="KW-0472">Membrane</keyword>
<feature type="region of interest" description="Disordered" evidence="10">
    <location>
        <begin position="797"/>
        <end position="848"/>
    </location>
</feature>
<dbReference type="EMBL" id="VOFY01000011">
    <property type="protein sequence ID" value="KAA8588245.1"/>
    <property type="molecule type" value="Genomic_DNA"/>
</dbReference>
<feature type="compositionally biased region" description="Polar residues" evidence="10">
    <location>
        <begin position="2374"/>
        <end position="2390"/>
    </location>
</feature>
<gene>
    <name evidence="13" type="ORF">FQN60_001439</name>
</gene>
<comment type="subcellular location">
    <subcellularLocation>
        <location evidence="1">Membrane</location>
        <topology evidence="1">Single-pass membrane protein</topology>
    </subcellularLocation>
</comment>
<accession>A0A5J5D6P1</accession>
<dbReference type="InterPro" id="IPR013106">
    <property type="entry name" value="Ig_V-set"/>
</dbReference>
<dbReference type="InterPro" id="IPR003591">
    <property type="entry name" value="Leu-rich_rpt_typical-subtyp"/>
</dbReference>
<dbReference type="FunFam" id="2.60.40.10:FF:000076">
    <property type="entry name" value="Leucine-rich repeat and Ig domain-containing 4"/>
    <property type="match status" value="2"/>
</dbReference>
<dbReference type="InterPro" id="IPR032675">
    <property type="entry name" value="LRR_dom_sf"/>
</dbReference>
<feature type="compositionally biased region" description="Polar residues" evidence="10">
    <location>
        <begin position="964"/>
        <end position="974"/>
    </location>
</feature>
<dbReference type="Gene3D" id="3.80.10.10">
    <property type="entry name" value="Ribonuclease Inhibitor"/>
    <property type="match status" value="2"/>
</dbReference>
<feature type="domain" description="Ig-like" evidence="12">
    <location>
        <begin position="466"/>
        <end position="560"/>
    </location>
</feature>
<feature type="compositionally biased region" description="Acidic residues" evidence="10">
    <location>
        <begin position="835"/>
        <end position="848"/>
    </location>
</feature>
<feature type="compositionally biased region" description="Basic residues" evidence="10">
    <location>
        <begin position="729"/>
        <end position="741"/>
    </location>
</feature>
<feature type="compositionally biased region" description="Low complexity" evidence="10">
    <location>
        <begin position="2442"/>
        <end position="2452"/>
    </location>
</feature>
<keyword evidence="2" id="KW-0433">Leucine-rich repeat</keyword>
<feature type="compositionally biased region" description="Polar residues" evidence="10">
    <location>
        <begin position="943"/>
        <end position="957"/>
    </location>
</feature>
<feature type="compositionally biased region" description="Polar residues" evidence="10">
    <location>
        <begin position="2600"/>
        <end position="2610"/>
    </location>
</feature>
<evidence type="ECO:0000256" key="11">
    <source>
        <dbReference type="SAM" id="SignalP"/>
    </source>
</evidence>
<feature type="region of interest" description="Disordered" evidence="10">
    <location>
        <begin position="878"/>
        <end position="1016"/>
    </location>
</feature>
<feature type="domain" description="Ig-like" evidence="12">
    <location>
        <begin position="1667"/>
        <end position="1759"/>
    </location>
</feature>
<dbReference type="PANTHER" id="PTHR45842:SF25">
    <property type="entry name" value="CARBOXYPEPTIDASE N SUBUNIT 2-LIKE"/>
    <property type="match status" value="1"/>
</dbReference>
<evidence type="ECO:0000313" key="14">
    <source>
        <dbReference type="Proteomes" id="UP000327493"/>
    </source>
</evidence>
<dbReference type="PANTHER" id="PTHR45842">
    <property type="entry name" value="SYNAPTIC ADHESION-LIKE MOLECULE SALM"/>
    <property type="match status" value="1"/>
</dbReference>
<feature type="domain" description="Ig-like" evidence="12">
    <location>
        <begin position="2620"/>
        <end position="2708"/>
    </location>
</feature>
<feature type="chain" id="PRO_5023844702" description="Ig-like domain-containing protein" evidence="11">
    <location>
        <begin position="27"/>
        <end position="2816"/>
    </location>
</feature>
<feature type="compositionally biased region" description="Basic and acidic residues" evidence="10">
    <location>
        <begin position="1154"/>
        <end position="1168"/>
    </location>
</feature>
<dbReference type="InterPro" id="IPR013098">
    <property type="entry name" value="Ig_I-set"/>
</dbReference>
<comment type="caution">
    <text evidence="13">The sequence shown here is derived from an EMBL/GenBank/DDBJ whole genome shotgun (WGS) entry which is preliminary data.</text>
</comment>
<evidence type="ECO:0000256" key="6">
    <source>
        <dbReference type="ARBA" id="ARBA00022989"/>
    </source>
</evidence>
<feature type="domain" description="Ig-like" evidence="12">
    <location>
        <begin position="1912"/>
        <end position="2010"/>
    </location>
</feature>
<keyword evidence="4 11" id="KW-0732">Signal</keyword>
<dbReference type="SUPFAM" id="SSF52058">
    <property type="entry name" value="L domain-like"/>
    <property type="match status" value="1"/>
</dbReference>
<feature type="region of interest" description="Disordered" evidence="10">
    <location>
        <begin position="2349"/>
        <end position="2452"/>
    </location>
</feature>
<feature type="compositionally biased region" description="Polar residues" evidence="10">
    <location>
        <begin position="908"/>
        <end position="929"/>
    </location>
</feature>
<dbReference type="SMART" id="SM00013">
    <property type="entry name" value="LRRNT"/>
    <property type="match status" value="1"/>
</dbReference>
<keyword evidence="14" id="KW-1185">Reference proteome</keyword>
<evidence type="ECO:0000256" key="8">
    <source>
        <dbReference type="ARBA" id="ARBA00023157"/>
    </source>
</evidence>
<feature type="domain" description="Ig-like" evidence="12">
    <location>
        <begin position="2721"/>
        <end position="2814"/>
    </location>
</feature>
<feature type="compositionally biased region" description="Acidic residues" evidence="10">
    <location>
        <begin position="695"/>
        <end position="705"/>
    </location>
</feature>
<dbReference type="Pfam" id="PF13855">
    <property type="entry name" value="LRR_8"/>
    <property type="match status" value="2"/>
</dbReference>
<feature type="region of interest" description="Disordered" evidence="10">
    <location>
        <begin position="1881"/>
        <end position="1905"/>
    </location>
</feature>
<dbReference type="Pfam" id="PF07679">
    <property type="entry name" value="I-set"/>
    <property type="match status" value="3"/>
</dbReference>
<evidence type="ECO:0000256" key="2">
    <source>
        <dbReference type="ARBA" id="ARBA00022614"/>
    </source>
</evidence>
<feature type="domain" description="Ig-like" evidence="12">
    <location>
        <begin position="567"/>
        <end position="660"/>
    </location>
</feature>
<dbReference type="InterPro" id="IPR007110">
    <property type="entry name" value="Ig-like_dom"/>
</dbReference>
<evidence type="ECO:0000259" key="12">
    <source>
        <dbReference type="PROSITE" id="PS50835"/>
    </source>
</evidence>
<dbReference type="GO" id="GO:0016020">
    <property type="term" value="C:membrane"/>
    <property type="evidence" value="ECO:0007669"/>
    <property type="project" value="UniProtKB-SubCell"/>
</dbReference>
<reference evidence="13 14" key="1">
    <citation type="submission" date="2019-08" db="EMBL/GenBank/DDBJ databases">
        <title>A chromosome-level genome assembly, high-density linkage maps, and genome scans reveal the genomic architecture of hybrid incompatibilities underlying speciation via character displacement in darters (Percidae: Etheostominae).</title>
        <authorList>
            <person name="Moran R.L."/>
            <person name="Catchen J.M."/>
            <person name="Fuller R.C."/>
        </authorList>
    </citation>
    <scope>NUCLEOTIDE SEQUENCE [LARGE SCALE GENOMIC DNA]</scope>
    <source>
        <strain evidence="13">EspeVRDwgs_2016</strain>
        <tissue evidence="13">Muscle</tissue>
    </source>
</reference>
<feature type="domain" description="Ig-like" evidence="12">
    <location>
        <begin position="2468"/>
        <end position="2546"/>
    </location>
</feature>
<dbReference type="Pfam" id="PF13927">
    <property type="entry name" value="Ig_3"/>
    <property type="match status" value="6"/>
</dbReference>
<dbReference type="PROSITE" id="PS50835">
    <property type="entry name" value="IG_LIKE"/>
    <property type="match status" value="11"/>
</dbReference>
<dbReference type="InterPro" id="IPR003599">
    <property type="entry name" value="Ig_sub"/>
</dbReference>
<feature type="compositionally biased region" description="Polar residues" evidence="10">
    <location>
        <begin position="1839"/>
        <end position="1849"/>
    </location>
</feature>
<evidence type="ECO:0000256" key="10">
    <source>
        <dbReference type="SAM" id="MobiDB-lite"/>
    </source>
</evidence>
<feature type="compositionally biased region" description="Low complexity" evidence="10">
    <location>
        <begin position="2391"/>
        <end position="2415"/>
    </location>
</feature>
<feature type="domain" description="Ig-like" evidence="12">
    <location>
        <begin position="2120"/>
        <end position="2211"/>
    </location>
</feature>
<evidence type="ECO:0000313" key="13">
    <source>
        <dbReference type="EMBL" id="KAA8588245.1"/>
    </source>
</evidence>
<feature type="compositionally biased region" description="Low complexity" evidence="10">
    <location>
        <begin position="1763"/>
        <end position="1773"/>
    </location>
</feature>
<feature type="compositionally biased region" description="Polar residues" evidence="10">
    <location>
        <begin position="1805"/>
        <end position="1816"/>
    </location>
</feature>
<evidence type="ECO:0000256" key="9">
    <source>
        <dbReference type="ARBA" id="ARBA00023319"/>
    </source>
</evidence>
<feature type="compositionally biased region" description="Polar residues" evidence="10">
    <location>
        <begin position="2247"/>
        <end position="2263"/>
    </location>
</feature>
<feature type="compositionally biased region" description="Polar residues" evidence="10">
    <location>
        <begin position="1881"/>
        <end position="1897"/>
    </location>
</feature>
<dbReference type="InterPro" id="IPR036179">
    <property type="entry name" value="Ig-like_dom_sf"/>
</dbReference>
<feature type="compositionally biased region" description="Low complexity" evidence="10">
    <location>
        <begin position="1248"/>
        <end position="1409"/>
    </location>
</feature>
<feature type="compositionally biased region" description="Gly residues" evidence="10">
    <location>
        <begin position="808"/>
        <end position="817"/>
    </location>
</feature>
<dbReference type="CDD" id="cd00096">
    <property type="entry name" value="Ig"/>
    <property type="match status" value="3"/>
</dbReference>
<feature type="region of interest" description="Disordered" evidence="10">
    <location>
        <begin position="660"/>
        <end position="757"/>
    </location>
</feature>
<evidence type="ECO:0000256" key="7">
    <source>
        <dbReference type="ARBA" id="ARBA00023136"/>
    </source>
</evidence>
<proteinExistence type="predicted"/>
<feature type="compositionally biased region" description="Basic residues" evidence="10">
    <location>
        <begin position="975"/>
        <end position="991"/>
    </location>
</feature>
<feature type="domain" description="Ig-like" evidence="12">
    <location>
        <begin position="1474"/>
        <end position="1562"/>
    </location>
</feature>
<organism evidence="13 14">
    <name type="scientific">Etheostoma spectabile</name>
    <name type="common">orangethroat darter</name>
    <dbReference type="NCBI Taxonomy" id="54343"/>
    <lineage>
        <taxon>Eukaryota</taxon>
        <taxon>Metazoa</taxon>
        <taxon>Chordata</taxon>
        <taxon>Craniata</taxon>
        <taxon>Vertebrata</taxon>
        <taxon>Euteleostomi</taxon>
        <taxon>Actinopterygii</taxon>
        <taxon>Neopterygii</taxon>
        <taxon>Teleostei</taxon>
        <taxon>Neoteleostei</taxon>
        <taxon>Acanthomorphata</taxon>
        <taxon>Eupercaria</taxon>
        <taxon>Perciformes</taxon>
        <taxon>Percoidei</taxon>
        <taxon>Percidae</taxon>
        <taxon>Etheostomatinae</taxon>
        <taxon>Etheostoma</taxon>
    </lineage>
</organism>
<dbReference type="PROSITE" id="PS51450">
    <property type="entry name" value="LRR"/>
    <property type="match status" value="2"/>
</dbReference>
<feature type="compositionally biased region" description="Low complexity" evidence="10">
    <location>
        <begin position="2269"/>
        <end position="2280"/>
    </location>
</feature>
<feature type="region of interest" description="Disordered" evidence="10">
    <location>
        <begin position="2544"/>
        <end position="2564"/>
    </location>
</feature>
<keyword evidence="5" id="KW-0677">Repeat</keyword>
<dbReference type="InterPro" id="IPR001611">
    <property type="entry name" value="Leu-rich_rpt"/>
</dbReference>
<keyword evidence="8" id="KW-1015">Disulfide bond</keyword>
<dbReference type="SMART" id="SM00408">
    <property type="entry name" value="IGc2"/>
    <property type="match status" value="11"/>
</dbReference>
<evidence type="ECO:0000256" key="1">
    <source>
        <dbReference type="ARBA" id="ARBA00004167"/>
    </source>
</evidence>
<feature type="domain" description="Ig-like" evidence="12">
    <location>
        <begin position="2015"/>
        <end position="2113"/>
    </location>
</feature>
<feature type="region of interest" description="Disordered" evidence="10">
    <location>
        <begin position="2600"/>
        <end position="2624"/>
    </location>
</feature>
<dbReference type="FunFam" id="2.60.40.10:FF:000032">
    <property type="entry name" value="palladin isoform X1"/>
    <property type="match status" value="1"/>
</dbReference>
<feature type="compositionally biased region" description="Low complexity" evidence="10">
    <location>
        <begin position="1827"/>
        <end position="1838"/>
    </location>
</feature>
<dbReference type="InterPro" id="IPR000372">
    <property type="entry name" value="LRRNT"/>
</dbReference>
<evidence type="ECO:0000256" key="5">
    <source>
        <dbReference type="ARBA" id="ARBA00022737"/>
    </source>
</evidence>
<feature type="domain" description="Ig-like" evidence="12">
    <location>
        <begin position="1571"/>
        <end position="1662"/>
    </location>
</feature>
<feature type="region of interest" description="Disordered" evidence="10">
    <location>
        <begin position="1248"/>
        <end position="1467"/>
    </location>
</feature>
<dbReference type="SMART" id="SM00406">
    <property type="entry name" value="IGv"/>
    <property type="match status" value="6"/>
</dbReference>
<sequence length="2816" mass="303363">MHLNMCVPVALLTLLVLTLMVPMGRGCPRSCNCYQASEVHCTFRSLLTVPSGLPLHTRRINLGFNSISDIYDSSLAGLKKVELLMLHSNNLHHLPEAAFRDMKSLQILKLSYNKLREISSSLTFSGLTSLLRLYLDHNLLQHIHPRALLQLPSLRLLRLQGNRLHQLHPHTLCTLSLLNTYYFSTLRHLDLSNNSITTLPRETFATAPLLETLVLQANPWSCDCRMNWFLIWSLAHPGLMKCPSSPQCPICSSPNSLQGQGLLDQNDLPCSLPVIPSPGGDTPLETELSEIQSSKSFREPLGTASLSLSDQQGGSVDLGCNITYSSELQDIAHPPDLSLSSSSPLPLALSLSLECPVETQSYEKLWRILAYYSETAVHLEREIMLSKAPALAYRYRQAAETDGYYHTGVKASVKARPQWLLQPAISLQLNRAQSTGHRVQLIYSTRVSAHPDPASHPSTSSLAAHPWVLISTNHTTTALATIAGSKVELSCPLLSSDNPKLQWILPDGSKLISPSSSLDGRLRASAFGLLLHKVQLSDAGIYYCIARAGKDVNVLPLRLAVEESSVPLSGEQVGPPVTGNIGEPVSLYCNASGSPVPHISWLLPDGNIVWRGLAVSGGLTIQSNGSLFLPNPSLRDAGHYRCIAINQYGSVSLSMQLELNSQHPPPLRTSFPRGPQSAAGRSTKIRAPLLLEEGSGNEEEEEEEISFVGNRKRPRPLRPPSNRRYSIQKPRRRGPIRKGSLRKGGGPVLSTDQSRNRFEYRHRVTTNKQRIDPHKWADLLAKIRQKTVHTNNSQNIAVGKPTAEPVGGVKGRPTGGHKGNDDKKTGGAEGAGVEAETEGSSVDDTDLQEEGLQPIPTVHTEMQTHTEMKTDIETDTEIKTETSTEPQTEIENETKTHIQTEKAYPQIETVTNPQTQKEQVTTRPISGTNEIVLEPGEGDEQEVNNNSSRTRPQNTWQGLFPNLVPNSQPQSPWNSRRRIGQRRRIINRPRGRTLTPPPPLPDPMSPRLQTATPDTTTDQKNVLLLSSTTTSPAVLLIRTDHIKTASSHVTLNHLSPAVSNAYDISSSKYAPPSLTSSSSSLTSISPSYTKVYIDMGTQSATIPETAASTLFDTPTSAPTHSDTAITQTNVPHTDARTHTHSIQTHKKTHTALGKHSDKPPSKHSEELERKLSGVPYVSTSLLPIPSSIVSTTVPSVATTTTAGSMSMYISKASEDTLHLTTGSTPINTSPIMTATTIIIPTFSTTRSTTTTLTSTTRTTPVLKTPTPTIMSSTSSSPTTFTTTTTSTTISLKSIPTTPNPTTTTTATTAMTTKTTTPTITSSTSSSPTTFTTTTTSTTISLKSIPTTPNPTTTTTTTATTTIATKTTTPTSSTRMAISAKTSTTTTRAATTSTSSTTTTTKTSTSTTASSRERPSVVVDPRGRPVSGGANQSRSKDWKNPGTNSIPDSHSRRPHWPPTPLLPAAPGVPVVRSRPRIADPHIRTVSFPAESTARLACEAQGEPKPTITWTKVATGAVMSIQSRAQRFEVLPNGTLVIQNVQLQDRGTYICSAHNFLGRDRLLTTLEVWTRPPRMQLASYREATIHQGGDVHLECLADGVPKPLLSWVLPDRSVLTSAAPSTSRITMDTNGTLHMSVTLPRDRGVYRCVASNSAGAASASVRVYVSSLPPVIQQPREEHLLLSLGRPVYAHCSARGAPPPTLRWRIPDGTLVRPSQFLHGNLFVLPNGTLHIRGVGPKDLGNYECTASNAVGADKRTVRVEIEAGAQGEKQQGGARNEEAKAITNVKTPSSSLHKDRSLSIPKHPSNLFNSTRLSPSSPYDRARSLLMSPSSSHSSYYPHQTNSSYSPPKVNKTVTAPPTHLTNINKTKLSFLFPPSTVPTNDTKVSPGISNNTGVTSSHSDKSRASAALHPLPASPFNKAHIVSVSPFITTVQYGGGLQLHCSVTGYPSPIIIWRTPNRKLVDMHFSFDRRLKVHPNGTLSVQAVTEKDAGDYLCIARNKVSDDYRLLRVSVVTKPAKIEPKQPFNQMVSFGKPLKVDCLASGLPDPAVRWSLPDGTMVNSMLQGEDRGRRARRLTVFDNGTLLVPAVGMGEEGEYTCYAENQGGQDTMKVKVKVMMTSPPTFTGNRSHHIIKVHHGATATIRCQAAGVPTPTVTWLSPSRRVIPQSLGTGFYSERVVVVSDGTLEVRLAQKIDTGNYTCQASNSAGERSMVVGLEVEAPTHGLSGHMGGRGWSTSNGPGRDHDSRSGDSISNAGINQYGFTNRDTSKLGSNNSSNNGYSHHNGRIRNTVPNAGANIATSGFNPAISSDSRERLNRPFVGITTQLGSSKIGVGASVARNTGIKASNVGINLNGPGVMSNSNSPSAVRKDGVERNPGTNNNELILRQTGNDANTSRDTGRRSGTSRNGFSSSVSNNGAGTGTLRGNAFSSSSSSSSSRTSTGIAAGNTGTKNSTNTVVGVVTTVKQKAVKGQTVVLPCPSQGSPPPRLAWILPGNSVLPAPFYGSRLTVHRNGSLELLGVRASDGGTLICVVRGEREQTRIQVELEVSEPQEEARSPQRGRPVQKSAGLIEVPYSGTLLDSAQPFNSRPVLPETLHPRISVTQKPLNSSQSLPAAPRPIGPPESAVSTRTAPLVSIINGETLRLLCPASHTHGSLLWTMPSGKVLSRGESGDSGRYLVQEDGTLTLQQASVFDRGTYTCRSTTKDLSSVSVVTVPVIVIAYPPRITTGPSPSTYTRFGVAVELPCQTIATPRATITWETPDLTQLRVMGQARIYGNHYLSPQGSLVIQHPTNRDTGFYRCTAKNVIGVDTKATYLHVI</sequence>
<dbReference type="InterPro" id="IPR003598">
    <property type="entry name" value="Ig_sub2"/>
</dbReference>
<dbReference type="OrthoDB" id="676979at2759"/>
<keyword evidence="6" id="KW-1133">Transmembrane helix</keyword>
<dbReference type="InterPro" id="IPR050467">
    <property type="entry name" value="LRFN"/>
</dbReference>
<feature type="signal peptide" evidence="11">
    <location>
        <begin position="1"/>
        <end position="26"/>
    </location>
</feature>
<evidence type="ECO:0000256" key="4">
    <source>
        <dbReference type="ARBA" id="ARBA00022729"/>
    </source>
</evidence>
<keyword evidence="9" id="KW-0393">Immunoglobulin domain</keyword>
<feature type="region of interest" description="Disordered" evidence="10">
    <location>
        <begin position="1763"/>
        <end position="1849"/>
    </location>
</feature>
<dbReference type="Gene3D" id="2.60.40.10">
    <property type="entry name" value="Immunoglobulins"/>
    <property type="match status" value="11"/>
</dbReference>
<dbReference type="SMART" id="SM00409">
    <property type="entry name" value="IG"/>
    <property type="match status" value="11"/>
</dbReference>
<feature type="region of interest" description="Disordered" evidence="10">
    <location>
        <begin position="1133"/>
        <end position="1168"/>
    </location>
</feature>
<name>A0A5J5D6P1_9PERO</name>
<dbReference type="FunFam" id="2.60.40.10:FF:001377">
    <property type="entry name" value="Matrix remodeling associated 5"/>
    <property type="match status" value="1"/>
</dbReference>
<dbReference type="SUPFAM" id="SSF48726">
    <property type="entry name" value="Immunoglobulin"/>
    <property type="match status" value="11"/>
</dbReference>
<dbReference type="InterPro" id="IPR013783">
    <property type="entry name" value="Ig-like_fold"/>
</dbReference>
<feature type="region of interest" description="Disordered" evidence="10">
    <location>
        <begin position="2220"/>
        <end position="2289"/>
    </location>
</feature>
<feature type="compositionally biased region" description="Pro residues" evidence="10">
    <location>
        <begin position="995"/>
        <end position="1004"/>
    </location>
</feature>
<dbReference type="Proteomes" id="UP000327493">
    <property type="component" value="Chromosome 11"/>
</dbReference>